<evidence type="ECO:0000256" key="1">
    <source>
        <dbReference type="SAM" id="Phobius"/>
    </source>
</evidence>
<dbReference type="STRING" id="989403.SAMN05421798_103237"/>
<accession>A0A161V5S8</accession>
<gene>
    <name evidence="2" type="ORF">PsAD2_01516</name>
</gene>
<protein>
    <submittedName>
        <fullName evidence="2">Uncharacterized protein</fullName>
    </submittedName>
</protein>
<reference evidence="2 3" key="1">
    <citation type="journal article" date="2016" name="Front. Microbiol.">
        <title>Comparative Genomic Analysis Reveals a Diverse Repertoire of Genes Involved in Prokaryote-Eukaryote Interactions within the Pseudovibrio Genus.</title>
        <authorList>
            <person name="Romano S."/>
            <person name="Fernandez-Guerra A."/>
            <person name="Reen F.J."/>
            <person name="Glockner F.O."/>
            <person name="Crowley S.P."/>
            <person name="O'Sullivan O."/>
            <person name="Cotter P.D."/>
            <person name="Adams C."/>
            <person name="Dobson A.D."/>
            <person name="O'Gara F."/>
        </authorList>
    </citation>
    <scope>NUCLEOTIDE SEQUENCE [LARGE SCALE GENOMIC DNA]</scope>
    <source>
        <strain evidence="2 3">Ad2</strain>
    </source>
</reference>
<name>A0A161V5S8_9HYPH</name>
<dbReference type="EMBL" id="LMCB01000010">
    <property type="protein sequence ID" value="KZL20220.1"/>
    <property type="molecule type" value="Genomic_DNA"/>
</dbReference>
<proteinExistence type="predicted"/>
<dbReference type="Proteomes" id="UP000076577">
    <property type="component" value="Unassembled WGS sequence"/>
</dbReference>
<keyword evidence="3" id="KW-1185">Reference proteome</keyword>
<keyword evidence="1" id="KW-0812">Transmembrane</keyword>
<dbReference type="AlphaFoldDB" id="A0A161V5S8"/>
<evidence type="ECO:0000313" key="3">
    <source>
        <dbReference type="Proteomes" id="UP000076577"/>
    </source>
</evidence>
<organism evidence="2 3">
    <name type="scientific">Pseudovibrio axinellae</name>
    <dbReference type="NCBI Taxonomy" id="989403"/>
    <lineage>
        <taxon>Bacteria</taxon>
        <taxon>Pseudomonadati</taxon>
        <taxon>Pseudomonadota</taxon>
        <taxon>Alphaproteobacteria</taxon>
        <taxon>Hyphomicrobiales</taxon>
        <taxon>Stappiaceae</taxon>
        <taxon>Pseudovibrio</taxon>
    </lineage>
</organism>
<feature type="transmembrane region" description="Helical" evidence="1">
    <location>
        <begin position="38"/>
        <end position="56"/>
    </location>
</feature>
<keyword evidence="1" id="KW-0472">Membrane</keyword>
<evidence type="ECO:0000313" key="2">
    <source>
        <dbReference type="EMBL" id="KZL20220.1"/>
    </source>
</evidence>
<sequence length="185" mass="19829">MCKPAVATSSSVSQPTISVVFAFDLHLQLGLGLLGLNMMNKFVALLFLVFVSLWITPSSADTAVNNLKVPEIALQLSKAAITQPARSVRFGVGSHLESGMKQNSRNSVMVDSSYEFSDFSSEHEGESQQNTVCVLQSDLPPMSCAATFSGQARTDSQCAGVATQTRERCNRPLKLSLSTAIDPIV</sequence>
<comment type="caution">
    <text evidence="2">The sequence shown here is derived from an EMBL/GenBank/DDBJ whole genome shotgun (WGS) entry which is preliminary data.</text>
</comment>
<keyword evidence="1" id="KW-1133">Transmembrane helix</keyword>
<dbReference type="PATRIC" id="fig|989403.3.peg.1614"/>